<feature type="region of interest" description="Disordered" evidence="1">
    <location>
        <begin position="76"/>
        <end position="135"/>
    </location>
</feature>
<comment type="caution">
    <text evidence="2">The sequence shown here is derived from an EMBL/GenBank/DDBJ whole genome shotgun (WGS) entry which is preliminary data.</text>
</comment>
<evidence type="ECO:0000313" key="2">
    <source>
        <dbReference type="EMBL" id="GIL45660.1"/>
    </source>
</evidence>
<keyword evidence="3" id="KW-1185">Reference proteome</keyword>
<dbReference type="Proteomes" id="UP000747399">
    <property type="component" value="Unassembled WGS sequence"/>
</dbReference>
<reference evidence="2" key="1">
    <citation type="journal article" date="2021" name="Proc. Natl. Acad. Sci. U.S.A.">
        <title>Three genomes in the algal genus Volvox reveal the fate of a haploid sex-determining region after a transition to homothallism.</title>
        <authorList>
            <person name="Yamamoto K."/>
            <person name="Hamaji T."/>
            <person name="Kawai-Toyooka H."/>
            <person name="Matsuzaki R."/>
            <person name="Takahashi F."/>
            <person name="Nishimura Y."/>
            <person name="Kawachi M."/>
            <person name="Noguchi H."/>
            <person name="Minakuchi Y."/>
            <person name="Umen J.G."/>
            <person name="Toyoda A."/>
            <person name="Nozaki H."/>
        </authorList>
    </citation>
    <scope>NUCLEOTIDE SEQUENCE</scope>
    <source>
        <strain evidence="2">NIES-3780</strain>
    </source>
</reference>
<evidence type="ECO:0000313" key="3">
    <source>
        <dbReference type="Proteomes" id="UP000747399"/>
    </source>
</evidence>
<organism evidence="2 3">
    <name type="scientific">Volvox africanus</name>
    <dbReference type="NCBI Taxonomy" id="51714"/>
    <lineage>
        <taxon>Eukaryota</taxon>
        <taxon>Viridiplantae</taxon>
        <taxon>Chlorophyta</taxon>
        <taxon>core chlorophytes</taxon>
        <taxon>Chlorophyceae</taxon>
        <taxon>CS clade</taxon>
        <taxon>Chlamydomonadales</taxon>
        <taxon>Volvocaceae</taxon>
        <taxon>Volvox</taxon>
    </lineage>
</organism>
<dbReference type="AlphaFoldDB" id="A0A8J4AU76"/>
<protein>
    <submittedName>
        <fullName evidence="2">Uncharacterized protein</fullName>
    </submittedName>
</protein>
<dbReference type="EMBL" id="BNCO01000003">
    <property type="protein sequence ID" value="GIL45660.1"/>
    <property type="molecule type" value="Genomic_DNA"/>
</dbReference>
<evidence type="ECO:0000256" key="1">
    <source>
        <dbReference type="SAM" id="MobiDB-lite"/>
    </source>
</evidence>
<feature type="compositionally biased region" description="Polar residues" evidence="1">
    <location>
        <begin position="125"/>
        <end position="135"/>
    </location>
</feature>
<accession>A0A8J4AU76</accession>
<proteinExistence type="predicted"/>
<sequence length="171" mass="18532">MRSRVVCPTDADNTPQCVHAYNMRNDHTKQRCVCVCAICAHAGNMTSLQLRYKSMYLYPHQPSRRFVKKLASSNAPACTPAKKSKSWKAVRDGVMPGRRSTSHSRSPPGLTVLPGGDTSAPPPGGSNNVTKSTITWPTNPVAYADRPTASVASYNARCGTEDWGKVVPTAR</sequence>
<gene>
    <name evidence="2" type="ORF">Vafri_2865</name>
</gene>
<name>A0A8J4AU76_9CHLO</name>